<name>R7Q301_CHOCR</name>
<dbReference type="GeneID" id="17320452"/>
<proteinExistence type="predicted"/>
<protein>
    <submittedName>
        <fullName evidence="1">Uncharacterized protein</fullName>
    </submittedName>
</protein>
<keyword evidence="2" id="KW-1185">Reference proteome</keyword>
<dbReference type="AlphaFoldDB" id="R7Q301"/>
<evidence type="ECO:0000313" key="1">
    <source>
        <dbReference type="EMBL" id="CDF32932.1"/>
    </source>
</evidence>
<accession>R7Q301</accession>
<organism evidence="1 2">
    <name type="scientific">Chondrus crispus</name>
    <name type="common">Carrageen Irish moss</name>
    <name type="synonym">Polymorpha crispa</name>
    <dbReference type="NCBI Taxonomy" id="2769"/>
    <lineage>
        <taxon>Eukaryota</taxon>
        <taxon>Rhodophyta</taxon>
        <taxon>Florideophyceae</taxon>
        <taxon>Rhodymeniophycidae</taxon>
        <taxon>Gigartinales</taxon>
        <taxon>Gigartinaceae</taxon>
        <taxon>Chondrus</taxon>
    </lineage>
</organism>
<evidence type="ECO:0000313" key="2">
    <source>
        <dbReference type="Proteomes" id="UP000012073"/>
    </source>
</evidence>
<dbReference type="PhylomeDB" id="R7Q301"/>
<reference evidence="2" key="1">
    <citation type="journal article" date="2013" name="Proc. Natl. Acad. Sci. U.S.A.">
        <title>Genome structure and metabolic features in the red seaweed Chondrus crispus shed light on evolution of the Archaeplastida.</title>
        <authorList>
            <person name="Collen J."/>
            <person name="Porcel B."/>
            <person name="Carre W."/>
            <person name="Ball S.G."/>
            <person name="Chaparro C."/>
            <person name="Tonon T."/>
            <person name="Barbeyron T."/>
            <person name="Michel G."/>
            <person name="Noel B."/>
            <person name="Valentin K."/>
            <person name="Elias M."/>
            <person name="Artiguenave F."/>
            <person name="Arun A."/>
            <person name="Aury J.M."/>
            <person name="Barbosa-Neto J.F."/>
            <person name="Bothwell J.H."/>
            <person name="Bouget F.Y."/>
            <person name="Brillet L."/>
            <person name="Cabello-Hurtado F."/>
            <person name="Capella-Gutierrez S."/>
            <person name="Charrier B."/>
            <person name="Cladiere L."/>
            <person name="Cock J.M."/>
            <person name="Coelho S.M."/>
            <person name="Colleoni C."/>
            <person name="Czjzek M."/>
            <person name="Da Silva C."/>
            <person name="Delage L."/>
            <person name="Denoeud F."/>
            <person name="Deschamps P."/>
            <person name="Dittami S.M."/>
            <person name="Gabaldon T."/>
            <person name="Gachon C.M."/>
            <person name="Groisillier A."/>
            <person name="Herve C."/>
            <person name="Jabbari K."/>
            <person name="Katinka M."/>
            <person name="Kloareg B."/>
            <person name="Kowalczyk N."/>
            <person name="Labadie K."/>
            <person name="Leblanc C."/>
            <person name="Lopez P.J."/>
            <person name="McLachlan D.H."/>
            <person name="Meslet-Cladiere L."/>
            <person name="Moustafa A."/>
            <person name="Nehr Z."/>
            <person name="Nyvall Collen P."/>
            <person name="Panaud O."/>
            <person name="Partensky F."/>
            <person name="Poulain J."/>
            <person name="Rensing S.A."/>
            <person name="Rousvoal S."/>
            <person name="Samson G."/>
            <person name="Symeonidi A."/>
            <person name="Weissenbach J."/>
            <person name="Zambounis A."/>
            <person name="Wincker P."/>
            <person name="Boyen C."/>
        </authorList>
    </citation>
    <scope>NUCLEOTIDE SEQUENCE [LARGE SCALE GENOMIC DNA]</scope>
    <source>
        <strain evidence="2">cv. Stackhouse</strain>
    </source>
</reference>
<gene>
    <name evidence="1" type="ORF">CHC_T00001815001</name>
</gene>
<dbReference type="RefSeq" id="XP_005712735.1">
    <property type="nucleotide sequence ID" value="XM_005712678.1"/>
</dbReference>
<sequence>MSSTFVETLTAEERVQFEELVSNFDGSLKLPIFELLGLNFAESISTEQIAEAAESIENFETKTTAIEEILESVVDSEIRITGTLSATGQSNIPTVAFAFIEVTDVSFDDGSNLLVVSNNPNDVVAADIDGAVQPSEVERLNVLF</sequence>
<dbReference type="Gramene" id="CDF32932">
    <property type="protein sequence ID" value="CDF32932"/>
    <property type="gene ID" value="CHC_T00001815001"/>
</dbReference>
<dbReference type="KEGG" id="ccp:CHC_T00001815001"/>
<dbReference type="EMBL" id="HG001615">
    <property type="protein sequence ID" value="CDF32932.1"/>
    <property type="molecule type" value="Genomic_DNA"/>
</dbReference>
<dbReference type="Proteomes" id="UP000012073">
    <property type="component" value="Unassembled WGS sequence"/>
</dbReference>